<proteinExistence type="predicted"/>
<keyword evidence="3" id="KW-1185">Reference proteome</keyword>
<evidence type="ECO:0000313" key="2">
    <source>
        <dbReference type="EnsemblPlants" id="ORUFI06G18770.1"/>
    </source>
</evidence>
<sequence length="211" mass="23123">MAGPSSNLRRRQTAGIEGEEGPEGKKIEELADDDADDTAGDSQQRARSSPHSSDCAGGRACNHRHHLVLPLNHTEVRIPIHHSDGSDAVAATEGDDRRTRSDDNDGCADDRDLREVMWRDGEGGGGARDGTIRREDNRRRRRGLGGMGRRRVGGVRRQRAEEEGWGAGECDAKLRIGERGSAMRIGEMRRGATGGSWEKISSADFCERILR</sequence>
<accession>A0A0E0PYW9</accession>
<dbReference type="EnsemblPlants" id="ORUFI06G18770.1">
    <property type="protein sequence ID" value="ORUFI06G18770.1"/>
    <property type="gene ID" value="ORUFI06G18770"/>
</dbReference>
<feature type="region of interest" description="Disordered" evidence="1">
    <location>
        <begin position="81"/>
        <end position="155"/>
    </location>
</feature>
<dbReference type="Proteomes" id="UP000008022">
    <property type="component" value="Unassembled WGS sequence"/>
</dbReference>
<dbReference type="OMA" id="MRIGEMR"/>
<reference evidence="2" key="2">
    <citation type="submission" date="2015-06" db="UniProtKB">
        <authorList>
            <consortium name="EnsemblPlants"/>
        </authorList>
    </citation>
    <scope>IDENTIFICATION</scope>
</reference>
<dbReference type="AlphaFoldDB" id="A0A0E0PYW9"/>
<name>A0A0E0PYW9_ORYRU</name>
<organism evidence="2 3">
    <name type="scientific">Oryza rufipogon</name>
    <name type="common">Brownbeard rice</name>
    <name type="synonym">Asian wild rice</name>
    <dbReference type="NCBI Taxonomy" id="4529"/>
    <lineage>
        <taxon>Eukaryota</taxon>
        <taxon>Viridiplantae</taxon>
        <taxon>Streptophyta</taxon>
        <taxon>Embryophyta</taxon>
        <taxon>Tracheophyta</taxon>
        <taxon>Spermatophyta</taxon>
        <taxon>Magnoliopsida</taxon>
        <taxon>Liliopsida</taxon>
        <taxon>Poales</taxon>
        <taxon>Poaceae</taxon>
        <taxon>BOP clade</taxon>
        <taxon>Oryzoideae</taxon>
        <taxon>Oryzeae</taxon>
        <taxon>Oryzinae</taxon>
        <taxon>Oryza</taxon>
    </lineage>
</organism>
<evidence type="ECO:0000313" key="3">
    <source>
        <dbReference type="Proteomes" id="UP000008022"/>
    </source>
</evidence>
<feature type="region of interest" description="Disordered" evidence="1">
    <location>
        <begin position="1"/>
        <end position="58"/>
    </location>
</feature>
<evidence type="ECO:0008006" key="4">
    <source>
        <dbReference type="Google" id="ProtNLM"/>
    </source>
</evidence>
<feature type="compositionally biased region" description="Acidic residues" evidence="1">
    <location>
        <begin position="30"/>
        <end position="39"/>
    </location>
</feature>
<reference evidence="3" key="1">
    <citation type="submission" date="2013-06" db="EMBL/GenBank/DDBJ databases">
        <authorList>
            <person name="Zhao Q."/>
        </authorList>
    </citation>
    <scope>NUCLEOTIDE SEQUENCE</scope>
    <source>
        <strain evidence="3">cv. W1943</strain>
    </source>
</reference>
<dbReference type="HOGENOM" id="CLU_1368174_0_0_1"/>
<feature type="compositionally biased region" description="Polar residues" evidence="1">
    <location>
        <begin position="42"/>
        <end position="52"/>
    </location>
</feature>
<protein>
    <recommendedName>
        <fullName evidence="4">DUF834 domain-containing protein</fullName>
    </recommendedName>
</protein>
<feature type="compositionally biased region" description="Basic residues" evidence="1">
    <location>
        <begin position="139"/>
        <end position="155"/>
    </location>
</feature>
<dbReference type="Gramene" id="ORUFI06G18770.1">
    <property type="protein sequence ID" value="ORUFI06G18770.1"/>
    <property type="gene ID" value="ORUFI06G18770"/>
</dbReference>
<evidence type="ECO:0000256" key="1">
    <source>
        <dbReference type="SAM" id="MobiDB-lite"/>
    </source>
</evidence>
<feature type="compositionally biased region" description="Basic and acidic residues" evidence="1">
    <location>
        <begin position="94"/>
        <end position="122"/>
    </location>
</feature>